<dbReference type="Proteomes" id="UP000548476">
    <property type="component" value="Unassembled WGS sequence"/>
</dbReference>
<comment type="caution">
    <text evidence="3">The sequence shown here is derived from an EMBL/GenBank/DDBJ whole genome shotgun (WGS) entry which is preliminary data.</text>
</comment>
<dbReference type="AlphaFoldDB" id="A0A841FRU4"/>
<dbReference type="NCBIfam" id="NF033580">
    <property type="entry name" value="transpos_IS5_3"/>
    <property type="match status" value="1"/>
</dbReference>
<sequence>MVVRRYELSDGEWEGLSGLLPPVVNGGRPRMDDRRVLNGIAWKIRSGAPWRDVPERYGPWRSVYARFRRWALDGTFQRVLAGLQARADARGDVDWLVSIDSTITRAHQHAAGAKGGGAIRANRFTPSDDPEVD</sequence>
<evidence type="ECO:0000256" key="1">
    <source>
        <dbReference type="SAM" id="MobiDB-lite"/>
    </source>
</evidence>
<dbReference type="PANTHER" id="PTHR46637:SF1">
    <property type="entry name" value="BLL5188 PROTEIN"/>
    <property type="match status" value="1"/>
</dbReference>
<feature type="region of interest" description="Disordered" evidence="1">
    <location>
        <begin position="108"/>
        <end position="133"/>
    </location>
</feature>
<dbReference type="InterPro" id="IPR052909">
    <property type="entry name" value="Transposase_6_like"/>
</dbReference>
<reference evidence="3 4" key="1">
    <citation type="submission" date="2020-08" db="EMBL/GenBank/DDBJ databases">
        <title>Genomic Encyclopedia of Type Strains, Phase IV (KMG-IV): sequencing the most valuable type-strain genomes for metagenomic binning, comparative biology and taxonomic classification.</title>
        <authorList>
            <person name="Goeker M."/>
        </authorList>
    </citation>
    <scope>NUCLEOTIDE SEQUENCE [LARGE SCALE GENOMIC DNA]</scope>
    <source>
        <strain evidence="3 4">YIM 65646</strain>
    </source>
</reference>
<dbReference type="InterPro" id="IPR025161">
    <property type="entry name" value="IS402-like_dom"/>
</dbReference>
<accession>A0A841FRU4</accession>
<dbReference type="PANTHER" id="PTHR46637">
    <property type="entry name" value="TIS1421-TRANSPOSASE PROTEIN A"/>
    <property type="match status" value="1"/>
</dbReference>
<keyword evidence="4" id="KW-1185">Reference proteome</keyword>
<evidence type="ECO:0000313" key="3">
    <source>
        <dbReference type="EMBL" id="MBB6038514.1"/>
    </source>
</evidence>
<gene>
    <name evidence="3" type="ORF">HNR73_006400</name>
</gene>
<evidence type="ECO:0000259" key="2">
    <source>
        <dbReference type="Pfam" id="PF13340"/>
    </source>
</evidence>
<protein>
    <submittedName>
        <fullName evidence="3">Transposase</fullName>
    </submittedName>
</protein>
<dbReference type="Pfam" id="PF13340">
    <property type="entry name" value="DUF4096"/>
    <property type="match status" value="1"/>
</dbReference>
<feature type="domain" description="Insertion element IS402-like" evidence="2">
    <location>
        <begin position="8"/>
        <end position="79"/>
    </location>
</feature>
<organism evidence="3 4">
    <name type="scientific">Phytomonospora endophytica</name>
    <dbReference type="NCBI Taxonomy" id="714109"/>
    <lineage>
        <taxon>Bacteria</taxon>
        <taxon>Bacillati</taxon>
        <taxon>Actinomycetota</taxon>
        <taxon>Actinomycetes</taxon>
        <taxon>Micromonosporales</taxon>
        <taxon>Micromonosporaceae</taxon>
        <taxon>Phytomonospora</taxon>
    </lineage>
</organism>
<evidence type="ECO:0000313" key="4">
    <source>
        <dbReference type="Proteomes" id="UP000548476"/>
    </source>
</evidence>
<name>A0A841FRU4_9ACTN</name>
<proteinExistence type="predicted"/>
<dbReference type="EMBL" id="JACHGT010000017">
    <property type="protein sequence ID" value="MBB6038514.1"/>
    <property type="molecule type" value="Genomic_DNA"/>
</dbReference>